<evidence type="ECO:0000256" key="7">
    <source>
        <dbReference type="ARBA" id="ARBA00022840"/>
    </source>
</evidence>
<evidence type="ECO:0000256" key="2">
    <source>
        <dbReference type="ARBA" id="ARBA00008276"/>
    </source>
</evidence>
<comment type="cofactor">
    <cofactor evidence="1">
        <name>Mg(2+)</name>
        <dbReference type="ChEBI" id="CHEBI:18420"/>
    </cofactor>
</comment>
<evidence type="ECO:0000259" key="11">
    <source>
        <dbReference type="Pfam" id="PF02875"/>
    </source>
</evidence>
<evidence type="ECO:0000259" key="12">
    <source>
        <dbReference type="Pfam" id="PF08245"/>
    </source>
</evidence>
<dbReference type="InterPro" id="IPR004101">
    <property type="entry name" value="Mur_ligase_C"/>
</dbReference>
<feature type="domain" description="Mur ligase central" evidence="12">
    <location>
        <begin position="103"/>
        <end position="334"/>
    </location>
</feature>
<evidence type="ECO:0000256" key="8">
    <source>
        <dbReference type="ARBA" id="ARBA00022842"/>
    </source>
</evidence>
<feature type="domain" description="Mur ligase C-terminal" evidence="11">
    <location>
        <begin position="361"/>
        <end position="488"/>
    </location>
</feature>
<dbReference type="GO" id="GO:0005524">
    <property type="term" value="F:ATP binding"/>
    <property type="evidence" value="ECO:0007669"/>
    <property type="project" value="UniProtKB-KW"/>
</dbReference>
<evidence type="ECO:0000256" key="5">
    <source>
        <dbReference type="ARBA" id="ARBA00022723"/>
    </source>
</evidence>
<gene>
    <name evidence="13" type="ORF">UFOPK3268_00534</name>
    <name evidence="14" type="ORF">UFOPK4150_01475</name>
</gene>
<dbReference type="InterPro" id="IPR036565">
    <property type="entry name" value="Mur-like_cat_sf"/>
</dbReference>
<dbReference type="EMBL" id="CAFBIZ010000049">
    <property type="protein sequence ID" value="CAB4847997.1"/>
    <property type="molecule type" value="Genomic_DNA"/>
</dbReference>
<accession>A0A6J7S2E6</accession>
<dbReference type="Gene3D" id="3.90.190.20">
    <property type="entry name" value="Mur ligase, C-terminal domain"/>
    <property type="match status" value="1"/>
</dbReference>
<dbReference type="InterPro" id="IPR001645">
    <property type="entry name" value="Folylpolyglutamate_synth"/>
</dbReference>
<dbReference type="FunFam" id="3.40.1190.10:FF:000004">
    <property type="entry name" value="Dihydrofolate synthase/folylpolyglutamate synthase"/>
    <property type="match status" value="1"/>
</dbReference>
<dbReference type="SUPFAM" id="SSF53244">
    <property type="entry name" value="MurD-like peptide ligases, peptide-binding domain"/>
    <property type="match status" value="1"/>
</dbReference>
<dbReference type="NCBIfam" id="TIGR01499">
    <property type="entry name" value="folC"/>
    <property type="match status" value="1"/>
</dbReference>
<dbReference type="GO" id="GO:0008841">
    <property type="term" value="F:dihydrofolate synthase activity"/>
    <property type="evidence" value="ECO:0007669"/>
    <property type="project" value="TreeGrafter"/>
</dbReference>
<dbReference type="Pfam" id="PF02875">
    <property type="entry name" value="Mur_ligase_C"/>
    <property type="match status" value="1"/>
</dbReference>
<comment type="subunit">
    <text evidence="3">Monomer.</text>
</comment>
<dbReference type="GO" id="GO:0046656">
    <property type="term" value="P:folic acid biosynthetic process"/>
    <property type="evidence" value="ECO:0007669"/>
    <property type="project" value="UniProtKB-KW"/>
</dbReference>
<evidence type="ECO:0000313" key="14">
    <source>
        <dbReference type="EMBL" id="CAB5035313.1"/>
    </source>
</evidence>
<keyword evidence="4" id="KW-0436">Ligase</keyword>
<dbReference type="Gene3D" id="3.40.1190.10">
    <property type="entry name" value="Mur-like, catalytic domain"/>
    <property type="match status" value="1"/>
</dbReference>
<evidence type="ECO:0000256" key="9">
    <source>
        <dbReference type="ARBA" id="ARBA00022909"/>
    </source>
</evidence>
<protein>
    <submittedName>
        <fullName evidence="14">Unannotated protein</fullName>
    </submittedName>
</protein>
<keyword evidence="8" id="KW-0460">Magnesium</keyword>
<dbReference type="PANTHER" id="PTHR11136">
    <property type="entry name" value="FOLYLPOLYGLUTAMATE SYNTHASE-RELATED"/>
    <property type="match status" value="1"/>
</dbReference>
<evidence type="ECO:0000256" key="4">
    <source>
        <dbReference type="ARBA" id="ARBA00022598"/>
    </source>
</evidence>
<keyword evidence="9" id="KW-0289">Folate biosynthesis</keyword>
<dbReference type="Pfam" id="PF08245">
    <property type="entry name" value="Mur_ligase_M"/>
    <property type="match status" value="1"/>
</dbReference>
<dbReference type="InterPro" id="IPR036615">
    <property type="entry name" value="Mur_ligase_C_dom_sf"/>
</dbReference>
<evidence type="ECO:0000256" key="3">
    <source>
        <dbReference type="ARBA" id="ARBA00011245"/>
    </source>
</evidence>
<name>A0A6J7S2E6_9ZZZZ</name>
<keyword evidence="5" id="KW-0479">Metal-binding</keyword>
<evidence type="ECO:0000256" key="10">
    <source>
        <dbReference type="SAM" id="MobiDB-lite"/>
    </source>
</evidence>
<dbReference type="SUPFAM" id="SSF53623">
    <property type="entry name" value="MurD-like peptide ligases, catalytic domain"/>
    <property type="match status" value="1"/>
</dbReference>
<proteinExistence type="inferred from homology"/>
<dbReference type="PROSITE" id="PS01012">
    <property type="entry name" value="FOLYLPOLYGLU_SYNT_2"/>
    <property type="match status" value="1"/>
</dbReference>
<evidence type="ECO:0000256" key="1">
    <source>
        <dbReference type="ARBA" id="ARBA00001946"/>
    </source>
</evidence>
<dbReference type="GO" id="GO:0005737">
    <property type="term" value="C:cytoplasm"/>
    <property type="evidence" value="ECO:0007669"/>
    <property type="project" value="TreeGrafter"/>
</dbReference>
<evidence type="ECO:0000256" key="6">
    <source>
        <dbReference type="ARBA" id="ARBA00022741"/>
    </source>
</evidence>
<feature type="region of interest" description="Disordered" evidence="10">
    <location>
        <begin position="1"/>
        <end position="52"/>
    </location>
</feature>
<reference evidence="14" key="1">
    <citation type="submission" date="2020-05" db="EMBL/GenBank/DDBJ databases">
        <authorList>
            <person name="Chiriac C."/>
            <person name="Salcher M."/>
            <person name="Ghai R."/>
            <person name="Kavagutti S V."/>
        </authorList>
    </citation>
    <scope>NUCLEOTIDE SEQUENCE</scope>
</reference>
<dbReference type="EMBL" id="CAFBPU010000030">
    <property type="protein sequence ID" value="CAB5035313.1"/>
    <property type="molecule type" value="Genomic_DNA"/>
</dbReference>
<comment type="similarity">
    <text evidence="2">Belongs to the folylpolyglutamate synthase family.</text>
</comment>
<dbReference type="AlphaFoldDB" id="A0A6J7S2E6"/>
<dbReference type="InterPro" id="IPR018109">
    <property type="entry name" value="Folylpolyglutamate_synth_CS"/>
</dbReference>
<keyword evidence="6" id="KW-0547">Nucleotide-binding</keyword>
<organism evidence="14">
    <name type="scientific">freshwater metagenome</name>
    <dbReference type="NCBI Taxonomy" id="449393"/>
    <lineage>
        <taxon>unclassified sequences</taxon>
        <taxon>metagenomes</taxon>
        <taxon>ecological metagenomes</taxon>
    </lineage>
</organism>
<dbReference type="GO" id="GO:0046872">
    <property type="term" value="F:metal ion binding"/>
    <property type="evidence" value="ECO:0007669"/>
    <property type="project" value="UniProtKB-KW"/>
</dbReference>
<evidence type="ECO:0000313" key="13">
    <source>
        <dbReference type="EMBL" id="CAB4847997.1"/>
    </source>
</evidence>
<sequence>MDPQDDYSSLRGPLDEQRGPVIIDDEDDSGLGPAFDTDDLDENAPLPPLDGDAAEDVLTRYLAIEADLATRWPESKLEPSLDRVRAVADLLGDPQSSVPVIHVAGTNGKTSTARMIEALLRSFGLRTGLHTSPHLHSVRERIRIDGEPIDLEHFVRVHDDIAPYIDLVDARNAAEGNPKLSFFEVLTMLAYAAFADSPVDVAVIETGMGGAWDATNVVDGQVAVITPIALDHTDYLGSTLAAIAGEKAGIIKHDSSVILAQQSLDAAEVLLLRSAELGASVAREGLEFGVLTRAPALGGQMLTLQGPAGVYDEVFLPLFGAHQASNAAVAVAAVEAFLGGGTKALNADLLRVGFASVTSPGRLEIVRRDPTVLVDAAHNPHGALALATSIADSFEFTALVGVVAILADKDVRGILVALEPVLTEVVITRNSSLRAADVDALAAIAVEVFGPERVEVVVRLADALDAAMARADDLAGGLGGTGVLVTGSVMTAAEARSLLGRGDA</sequence>
<dbReference type="GO" id="GO:0004326">
    <property type="term" value="F:tetrahydrofolylpolyglutamate synthase activity"/>
    <property type="evidence" value="ECO:0007669"/>
    <property type="project" value="InterPro"/>
</dbReference>
<dbReference type="InterPro" id="IPR013221">
    <property type="entry name" value="Mur_ligase_cen"/>
</dbReference>
<keyword evidence="7" id="KW-0067">ATP-binding</keyword>
<dbReference type="PANTHER" id="PTHR11136:SF0">
    <property type="entry name" value="DIHYDROFOLATE SYNTHETASE-RELATED"/>
    <property type="match status" value="1"/>
</dbReference>